<name>A0A6J4SFW7_9ACTN</name>
<feature type="region of interest" description="Disordered" evidence="1">
    <location>
        <begin position="1"/>
        <end position="58"/>
    </location>
</feature>
<feature type="compositionally biased region" description="Gly residues" evidence="1">
    <location>
        <begin position="48"/>
        <end position="58"/>
    </location>
</feature>
<sequence length="58" mass="6199">MAGIASKLAQLARSPQGRKLMSEAQRLAKDPKTRAKIDDARTKLMQRRGGGGGRPPAV</sequence>
<organism evidence="2">
    <name type="scientific">uncultured Solirubrobacteraceae bacterium</name>
    <dbReference type="NCBI Taxonomy" id="1162706"/>
    <lineage>
        <taxon>Bacteria</taxon>
        <taxon>Bacillati</taxon>
        <taxon>Actinomycetota</taxon>
        <taxon>Thermoleophilia</taxon>
        <taxon>Solirubrobacterales</taxon>
        <taxon>Solirubrobacteraceae</taxon>
        <taxon>environmental samples</taxon>
    </lineage>
</organism>
<evidence type="ECO:0000313" key="2">
    <source>
        <dbReference type="EMBL" id="CAA9492945.1"/>
    </source>
</evidence>
<accession>A0A6J4SFW7</accession>
<feature type="compositionally biased region" description="Basic and acidic residues" evidence="1">
    <location>
        <begin position="26"/>
        <end position="42"/>
    </location>
</feature>
<evidence type="ECO:0000256" key="1">
    <source>
        <dbReference type="SAM" id="MobiDB-lite"/>
    </source>
</evidence>
<protein>
    <submittedName>
        <fullName evidence="2">Uncharacterized protein</fullName>
    </submittedName>
</protein>
<dbReference type="EMBL" id="CADCVO010000287">
    <property type="protein sequence ID" value="CAA9492945.1"/>
    <property type="molecule type" value="Genomic_DNA"/>
</dbReference>
<dbReference type="AlphaFoldDB" id="A0A6J4SFW7"/>
<proteinExistence type="predicted"/>
<reference evidence="2" key="1">
    <citation type="submission" date="2020-02" db="EMBL/GenBank/DDBJ databases">
        <authorList>
            <person name="Meier V. D."/>
        </authorList>
    </citation>
    <scope>NUCLEOTIDE SEQUENCE</scope>
    <source>
        <strain evidence="2">AVDCRST_MAG13</strain>
    </source>
</reference>
<gene>
    <name evidence="2" type="ORF">AVDCRST_MAG13-1835</name>
</gene>